<dbReference type="Pfam" id="PF16531">
    <property type="entry name" value="SAS-6_N"/>
    <property type="match status" value="1"/>
</dbReference>
<dbReference type="PANTHER" id="PTHR34230">
    <property type="entry name" value="ASSEMBLY ABNORMAL PROTEIN 6, PUTATIVE-RELATED"/>
    <property type="match status" value="1"/>
</dbReference>
<proteinExistence type="predicted"/>
<evidence type="ECO:0000313" key="2">
    <source>
        <dbReference type="EMBL" id="KAJ1608911.1"/>
    </source>
</evidence>
<comment type="caution">
    <text evidence="2">The sequence shown here is derived from an EMBL/GenBank/DDBJ whole genome shotgun (WGS) entry which is preliminary data.</text>
</comment>
<dbReference type="InterPro" id="IPR032396">
    <property type="entry name" value="SAS-6_N"/>
</dbReference>
<accession>A0ABQ8P5B8</accession>
<dbReference type="InterPro" id="IPR038558">
    <property type="entry name" value="SAS-6_N_sf"/>
</dbReference>
<name>A0ABQ8P5B8_9CRYT</name>
<dbReference type="EMBL" id="JAPCXB010000089">
    <property type="protein sequence ID" value="KAJ1608911.1"/>
    <property type="molecule type" value="Genomic_DNA"/>
</dbReference>
<dbReference type="Gene3D" id="2.170.210.20">
    <property type="entry name" value="Spindle assembly abnormal protein 6, N-terminal domain"/>
    <property type="match status" value="1"/>
</dbReference>
<protein>
    <recommendedName>
        <fullName evidence="1">Spindle assembly abnormal protein 6 N-terminal domain-containing protein</fullName>
    </recommendedName>
</protein>
<evidence type="ECO:0000313" key="3">
    <source>
        <dbReference type="Proteomes" id="UP001071777"/>
    </source>
</evidence>
<organism evidence="2 3">
    <name type="scientific">Cryptosporidium canis</name>
    <dbReference type="NCBI Taxonomy" id="195482"/>
    <lineage>
        <taxon>Eukaryota</taxon>
        <taxon>Sar</taxon>
        <taxon>Alveolata</taxon>
        <taxon>Apicomplexa</taxon>
        <taxon>Conoidasida</taxon>
        <taxon>Coccidia</taxon>
        <taxon>Eucoccidiorida</taxon>
        <taxon>Eimeriorina</taxon>
        <taxon>Cryptosporidiidae</taxon>
        <taxon>Cryptosporidium</taxon>
    </lineage>
</organism>
<sequence>MIDREKKSYQERIFLDSFDYSELEKADPILSGGFNVVFRRTCPVEIRLIDSDGVEEIGTTENVNFRVMINGSRSFPDKIRFEITCDNDLFLYYTRDFSVSDFNELKITQNLVCDYSDFMETFCRIVNNAIQDQLGCFAKFCLRIDGSGRLTFLQVMEHKFLELLSIDFQQTPEDIIRNSISFRYSFMKSKVALMEGRFLEISNLLSIRNPSLLHYLHKHSNCIRNKY</sequence>
<reference evidence="2" key="1">
    <citation type="submission" date="2022-10" db="EMBL/GenBank/DDBJ databases">
        <title>Adaptive evolution leads to modifications in subtelomeric GC content in a zoonotic Cryptosporidium species.</title>
        <authorList>
            <person name="Li J."/>
            <person name="Feng Y."/>
            <person name="Xiao L."/>
        </authorList>
    </citation>
    <scope>NUCLEOTIDE SEQUENCE</scope>
    <source>
        <strain evidence="2">25894</strain>
    </source>
</reference>
<dbReference type="PANTHER" id="PTHR34230:SF2">
    <property type="entry name" value="SPINDLE ASSEMBLY ABNORMAL PROTEIN 6 N-TERMINAL DOMAIN-CONTAINING PROTEIN"/>
    <property type="match status" value="1"/>
</dbReference>
<evidence type="ECO:0000259" key="1">
    <source>
        <dbReference type="Pfam" id="PF16531"/>
    </source>
</evidence>
<gene>
    <name evidence="2" type="ORF">OJ252_2353</name>
</gene>
<dbReference type="Proteomes" id="UP001071777">
    <property type="component" value="Unassembled WGS sequence"/>
</dbReference>
<keyword evidence="3" id="KW-1185">Reference proteome</keyword>
<feature type="domain" description="Spindle assembly abnormal protein 6 N-terminal" evidence="1">
    <location>
        <begin position="37"/>
        <end position="168"/>
    </location>
</feature>